<dbReference type="InterPro" id="IPR049790">
    <property type="entry name" value="Rv3655c/TadE"/>
</dbReference>
<proteinExistence type="predicted"/>
<dbReference type="RefSeq" id="WP_146843415.1">
    <property type="nucleotide sequence ID" value="NZ_BJWG01000011.1"/>
</dbReference>
<name>A0A511JCR5_9CELL</name>
<keyword evidence="1" id="KW-0472">Membrane</keyword>
<organism evidence="2 3">
    <name type="scientific">Cellulomonas composti</name>
    <dbReference type="NCBI Taxonomy" id="266130"/>
    <lineage>
        <taxon>Bacteria</taxon>
        <taxon>Bacillati</taxon>
        <taxon>Actinomycetota</taxon>
        <taxon>Actinomycetes</taxon>
        <taxon>Micrococcales</taxon>
        <taxon>Cellulomonadaceae</taxon>
        <taxon>Cellulomonas</taxon>
    </lineage>
</organism>
<evidence type="ECO:0000313" key="3">
    <source>
        <dbReference type="Proteomes" id="UP000321720"/>
    </source>
</evidence>
<sequence length="124" mass="12295">MSPTGGRAAGEVGADAERGAVTAELAVGLPAVVLALLLVLGVAAAGVGQLRCGQGARVGARVATLGEDDEAVRAAVRRVVGDEASITIDRDGSWVTVRVSTGLPVPVLDAAVTLDGAATGWREP</sequence>
<evidence type="ECO:0008006" key="4">
    <source>
        <dbReference type="Google" id="ProtNLM"/>
    </source>
</evidence>
<reference evidence="2 3" key="1">
    <citation type="submission" date="2019-07" db="EMBL/GenBank/DDBJ databases">
        <title>Whole genome shotgun sequence of Cellulomonas composti NBRC 100758.</title>
        <authorList>
            <person name="Hosoyama A."/>
            <person name="Uohara A."/>
            <person name="Ohji S."/>
            <person name="Ichikawa N."/>
        </authorList>
    </citation>
    <scope>NUCLEOTIDE SEQUENCE [LARGE SCALE GENOMIC DNA]</scope>
    <source>
        <strain evidence="2 3">NBRC 100758</strain>
    </source>
</reference>
<gene>
    <name evidence="2" type="ORF">CCO02nite_24490</name>
</gene>
<accession>A0A511JCR5</accession>
<protein>
    <recommendedName>
        <fullName evidence="4">Pilus assembly protein TadE</fullName>
    </recommendedName>
</protein>
<keyword evidence="1" id="KW-1133">Transmembrane helix</keyword>
<evidence type="ECO:0000313" key="2">
    <source>
        <dbReference type="EMBL" id="GEL95791.1"/>
    </source>
</evidence>
<dbReference type="AlphaFoldDB" id="A0A511JCR5"/>
<keyword evidence="3" id="KW-1185">Reference proteome</keyword>
<dbReference type="Proteomes" id="UP000321720">
    <property type="component" value="Unassembled WGS sequence"/>
</dbReference>
<keyword evidence="1" id="KW-0812">Transmembrane</keyword>
<evidence type="ECO:0000256" key="1">
    <source>
        <dbReference type="SAM" id="Phobius"/>
    </source>
</evidence>
<feature type="transmembrane region" description="Helical" evidence="1">
    <location>
        <begin position="25"/>
        <end position="47"/>
    </location>
</feature>
<dbReference type="EMBL" id="BJWG01000011">
    <property type="protein sequence ID" value="GEL95791.1"/>
    <property type="molecule type" value="Genomic_DNA"/>
</dbReference>
<comment type="caution">
    <text evidence="2">The sequence shown here is derived from an EMBL/GenBank/DDBJ whole genome shotgun (WGS) entry which is preliminary data.</text>
</comment>
<dbReference type="NCBIfam" id="NF041390">
    <property type="entry name" value="TadE_Rv3655c"/>
    <property type="match status" value="1"/>
</dbReference>